<evidence type="ECO:0000313" key="5">
    <source>
        <dbReference type="Proteomes" id="UP000092482"/>
    </source>
</evidence>
<gene>
    <name evidence="1" type="primary">murT</name>
    <name evidence="4" type="ORF">SGUI_3065</name>
</gene>
<comment type="caution">
    <text evidence="1">Lacks conserved residue(s) required for the propagation of feature annotation.</text>
</comment>
<comment type="pathway">
    <text evidence="1">Cell wall biogenesis; peptidoglycan biosynthesis.</text>
</comment>
<keyword evidence="1 4" id="KW-0436">Ligase</keyword>
<feature type="active site" evidence="1">
    <location>
        <position position="345"/>
    </location>
</feature>
<dbReference type="InterPro" id="IPR043703">
    <property type="entry name" value="Lipid_II_synth_MurT"/>
</dbReference>
<dbReference type="InterPro" id="IPR036565">
    <property type="entry name" value="Mur-like_cat_sf"/>
</dbReference>
<feature type="domain" description="Mur ligase central" evidence="2">
    <location>
        <begin position="53"/>
        <end position="194"/>
    </location>
</feature>
<dbReference type="EC" id="6.3.5.13" evidence="1"/>
<dbReference type="Pfam" id="PF08353">
    <property type="entry name" value="MurT_C"/>
    <property type="match status" value="1"/>
</dbReference>
<evidence type="ECO:0000313" key="4">
    <source>
        <dbReference type="EMBL" id="ANS80461.1"/>
    </source>
</evidence>
<comment type="catalytic activity">
    <reaction evidence="1">
        <text>beta-D-GlcNAc-(1-&gt;4)-Mur2Ac(oyl-L-Ala-gamma-D-Glu-L-Lys-D-Ala-D-Ala)-di-trans,octa-cis-undecaprenyl diphosphate + L-glutamine + ATP + H2O = beta-D-GlcNAc-(1-&gt;4)-Mur2Ac(oyl-L-Ala-D-isoglutaminyl-L-Lys-D-Ala-D-Ala)-di-trans,octa-cis-undecaprenyl diphosphate + L-glutamate + ADP + phosphate + H(+)</text>
        <dbReference type="Rhea" id="RHEA:57928"/>
        <dbReference type="ChEBI" id="CHEBI:15377"/>
        <dbReference type="ChEBI" id="CHEBI:15378"/>
        <dbReference type="ChEBI" id="CHEBI:29985"/>
        <dbReference type="ChEBI" id="CHEBI:30616"/>
        <dbReference type="ChEBI" id="CHEBI:43474"/>
        <dbReference type="ChEBI" id="CHEBI:58359"/>
        <dbReference type="ChEBI" id="CHEBI:60033"/>
        <dbReference type="ChEBI" id="CHEBI:62233"/>
        <dbReference type="ChEBI" id="CHEBI:456216"/>
        <dbReference type="EC" id="6.3.5.13"/>
    </reaction>
</comment>
<keyword evidence="1" id="KW-0479">Metal-binding</keyword>
<dbReference type="GO" id="GO:0008360">
    <property type="term" value="P:regulation of cell shape"/>
    <property type="evidence" value="ECO:0007669"/>
    <property type="project" value="UniProtKB-KW"/>
</dbReference>
<comment type="similarity">
    <text evidence="1">Belongs to the MurCDEF family. MurT subfamily.</text>
</comment>
<comment type="subunit">
    <text evidence="1">Forms a heterodimer with GatD.</text>
</comment>
<keyword evidence="1" id="KW-0133">Cell shape</keyword>
<protein>
    <recommendedName>
        <fullName evidence="1">Lipid II isoglutaminyl synthase (glutamine-hydrolyzing) subunit MurT</fullName>
        <ecNumber evidence="1">6.3.5.13</ecNumber>
    </recommendedName>
</protein>
<dbReference type="GO" id="GO:0140282">
    <property type="term" value="F:carbon-nitrogen ligase activity on lipid II"/>
    <property type="evidence" value="ECO:0007669"/>
    <property type="project" value="UniProtKB-UniRule"/>
</dbReference>
<evidence type="ECO:0000256" key="1">
    <source>
        <dbReference type="HAMAP-Rule" id="MF_02214"/>
    </source>
</evidence>
<dbReference type="PANTHER" id="PTHR23135">
    <property type="entry name" value="MUR LIGASE FAMILY MEMBER"/>
    <property type="match status" value="1"/>
</dbReference>
<keyword evidence="4" id="KW-0808">Transferase</keyword>
<feature type="domain" description="Lipid II isoglutaminyl synthase (glutamine-hydrolyzing) subunit MurT C-terminal" evidence="3">
    <location>
        <begin position="311"/>
        <end position="416"/>
    </location>
</feature>
<dbReference type="GO" id="GO:0046872">
    <property type="term" value="F:metal ion binding"/>
    <property type="evidence" value="ECO:0007669"/>
    <property type="project" value="UniProtKB-KW"/>
</dbReference>
<dbReference type="InterPro" id="IPR013221">
    <property type="entry name" value="Mur_ligase_cen"/>
</dbReference>
<sequence>MRTTLALAAGKGARAVFRLRGGGSALPGLVTERIDPAVLRHTLGSLPRGVVVVSGTNGKTTTTKMLVALLRAHGLRVFTNPTGSNFTRGVISSMLGEVGLRGRLDADVAVVELDEAHALHFSAQVPPTHSLLLNVARDQLDRFAEIDHTARLLTTLAEQTTEGVVLNVDDPFISRIRGHVRQDVRVGWFGVDPSIADRLPELQEADVRPEDEAGVVLDEQELAGAALLLPADDGRGLTVLCPGGEDLGPVSLRQRGLAAMINATAATAMARHLLGEDFRVEAAAAALERVSPPFGRGEVVDVGGTPLELVLVKNPAGFTVALGTYGAEPVATMIAINDNYADGRDVSWLYDVSFESLRDRGVALTSGVRGWDMALRLRYDGVEVGDVEPDLDAALDRFLREAAGEPMRIFCTYTAMMHLRRRLAERFGLARFGEDPEA</sequence>
<dbReference type="STRING" id="1758689.SGUI_3065"/>
<evidence type="ECO:0000259" key="2">
    <source>
        <dbReference type="Pfam" id="PF08245"/>
    </source>
</evidence>
<dbReference type="PANTHER" id="PTHR23135:SF7">
    <property type="entry name" value="LIPID II ISOGLUTAMINYL SYNTHASE (GLUTAMINE-HYDROLYZING) SUBUNIT MURT"/>
    <property type="match status" value="1"/>
</dbReference>
<comment type="catalytic activity">
    <reaction evidence="1">
        <text>beta-D-GlcNAc-(1-&gt;4)-Mur2Ac(oyl-L-Ala-gamma-D-Glu-L-Lys-D-Ala-D-Ala)-di-trans,octa-cis-undecaprenyl diphosphate + ATP = beta-D-GlcNAc-(1-&gt;4)-Mur2Ac(oyl-L-Ala-gamma-D-O-P-Glu-L-Lys-D-Ala-D-Ala)-di-trans,octa-cis-undecaprenyl diphosphate + ADP</text>
        <dbReference type="Rhea" id="RHEA:59488"/>
        <dbReference type="ChEBI" id="CHEBI:30616"/>
        <dbReference type="ChEBI" id="CHEBI:60033"/>
        <dbReference type="ChEBI" id="CHEBI:143132"/>
        <dbReference type="ChEBI" id="CHEBI:456216"/>
    </reaction>
</comment>
<dbReference type="GO" id="GO:0009252">
    <property type="term" value="P:peptidoglycan biosynthetic process"/>
    <property type="evidence" value="ECO:0007669"/>
    <property type="project" value="UniProtKB-UniRule"/>
</dbReference>
<organism evidence="4 5">
    <name type="scientific">Serinicoccus hydrothermalis</name>
    <dbReference type="NCBI Taxonomy" id="1758689"/>
    <lineage>
        <taxon>Bacteria</taxon>
        <taxon>Bacillati</taxon>
        <taxon>Actinomycetota</taxon>
        <taxon>Actinomycetes</taxon>
        <taxon>Micrococcales</taxon>
        <taxon>Ornithinimicrobiaceae</taxon>
        <taxon>Serinicoccus</taxon>
    </lineage>
</organism>
<dbReference type="Pfam" id="PF08245">
    <property type="entry name" value="Mur_ligase_M"/>
    <property type="match status" value="1"/>
</dbReference>
<name>A0A1B1NGD6_9MICO</name>
<keyword evidence="1" id="KW-0067">ATP-binding</keyword>
<proteinExistence type="inferred from homology"/>
<dbReference type="SUPFAM" id="SSF53623">
    <property type="entry name" value="MurD-like peptide ligases, catalytic domain"/>
    <property type="match status" value="1"/>
</dbReference>
<dbReference type="InterPro" id="IPR013564">
    <property type="entry name" value="MurT_C"/>
</dbReference>
<keyword evidence="5" id="KW-1185">Reference proteome</keyword>
<reference evidence="4 5" key="1">
    <citation type="submission" date="2016-03" db="EMBL/GenBank/DDBJ databases">
        <title>Shallow-sea hydrothermal system.</title>
        <authorList>
            <person name="Tang K."/>
        </authorList>
    </citation>
    <scope>NUCLEOTIDE SEQUENCE [LARGE SCALE GENOMIC DNA]</scope>
    <source>
        <strain evidence="4 5">JLT9</strain>
    </source>
</reference>
<accession>A0A1B1NGD6</accession>
<dbReference type="KEGG" id="serj:SGUI_3065"/>
<comment type="catalytic activity">
    <reaction evidence="1">
        <text>beta-D-GlcNAc-(1-&gt;4)-Mur2Ac(oyl-L-Ala-gamma-D-O-P-Glu-L-Lys-D-Ala-D-Ala)-di-trans,octa-cis-undecaprenyl diphosphate + NH4(+) = beta-D-GlcNAc-(1-&gt;4)-Mur2Ac(oyl-L-Ala-D-isoglutaminyl-L-Lys-D-Ala-D-Ala)-di-trans,octa-cis-undecaprenyl diphosphate + phosphate + H(+)</text>
        <dbReference type="Rhea" id="RHEA:57932"/>
        <dbReference type="ChEBI" id="CHEBI:15378"/>
        <dbReference type="ChEBI" id="CHEBI:28938"/>
        <dbReference type="ChEBI" id="CHEBI:43474"/>
        <dbReference type="ChEBI" id="CHEBI:62233"/>
        <dbReference type="ChEBI" id="CHEBI:143132"/>
    </reaction>
</comment>
<evidence type="ECO:0000259" key="3">
    <source>
        <dbReference type="Pfam" id="PF08353"/>
    </source>
</evidence>
<comment type="function">
    <text evidence="1">The lipid II isoglutaminyl synthase complex catalyzes the formation of alpha-D-isoglutamine in the cell wall lipid II stem peptide. The MurT subunit catalyzes the ATP-dependent amidation of D-glutamate residue of lipid II, converting it to an isoglutamine residue.</text>
</comment>
<dbReference type="GO" id="GO:0016881">
    <property type="term" value="F:acid-amino acid ligase activity"/>
    <property type="evidence" value="ECO:0007669"/>
    <property type="project" value="InterPro"/>
</dbReference>
<dbReference type="HAMAP" id="MF_02214">
    <property type="entry name" value="Lipid_II_synth_MurT"/>
    <property type="match status" value="1"/>
</dbReference>
<dbReference type="Proteomes" id="UP000092482">
    <property type="component" value="Chromosome"/>
</dbReference>
<dbReference type="UniPathway" id="UPA00219"/>
<keyword evidence="1" id="KW-0547">Nucleotide-binding</keyword>
<dbReference type="AlphaFoldDB" id="A0A1B1NGD6"/>
<keyword evidence="1" id="KW-0961">Cell wall biogenesis/degradation</keyword>
<dbReference type="EMBL" id="CP014989">
    <property type="protein sequence ID" value="ANS80461.1"/>
    <property type="molecule type" value="Genomic_DNA"/>
</dbReference>
<dbReference type="GO" id="GO:0005524">
    <property type="term" value="F:ATP binding"/>
    <property type="evidence" value="ECO:0007669"/>
    <property type="project" value="UniProtKB-UniRule"/>
</dbReference>
<dbReference type="GO" id="GO:0016740">
    <property type="term" value="F:transferase activity"/>
    <property type="evidence" value="ECO:0007669"/>
    <property type="project" value="UniProtKB-KW"/>
</dbReference>
<dbReference type="PATRIC" id="fig|1758689.4.peg.3195"/>
<dbReference type="GO" id="GO:0071555">
    <property type="term" value="P:cell wall organization"/>
    <property type="evidence" value="ECO:0007669"/>
    <property type="project" value="UniProtKB-KW"/>
</dbReference>
<keyword evidence="1" id="KW-0573">Peptidoglycan synthesis</keyword>
<dbReference type="Gene3D" id="3.40.1190.10">
    <property type="entry name" value="Mur-like, catalytic domain"/>
    <property type="match status" value="1"/>
</dbReference>